<evidence type="ECO:0000313" key="3">
    <source>
        <dbReference type="Proteomes" id="UP000037923"/>
    </source>
</evidence>
<dbReference type="GO" id="GO:0005737">
    <property type="term" value="C:cytoplasm"/>
    <property type="evidence" value="ECO:0007669"/>
    <property type="project" value="TreeGrafter"/>
</dbReference>
<sequence length="457" mass="49051">MTRHDMPFLVLNLGVEMIFVLHSRLRAQAVPPDKAEDVMRDIGSNLFSSAFVAELFTPQPLYTPASVLQVFATLSNSSVIHLSDNSMKKLYDLVFMTVKYQLLTLRHPLELYELTLNHLDTVLELVPTSVYPRVAEAAAKVRGLASAFTVGDWATLRRSLLNFFGGRHVRVSVFLENKVQNAATGAFYIPRDTYLSPAPSCRPPGLVYFTKVNAIGHFEHSDARLPYPPAITVGQWDPTNRTTRMTTNGFNMYAAYRSTSTSTSSAAVRGKDSFADPLSKQTREMPMPRPAASPAAATHGDHAANQVPAVSTSANSLSQAEQQRAYDAAANYLAKIAGATNRAPGQHTFELELFEEPAGHTTVSSMASSTASKTVTNPLPSPSPSAAAATAAAASSSPAVPLSRMTASAVQEQNKKLLGIMSDFDSRRNGDVGSSKLNSGNNGVGGGGDLLDIMDEV</sequence>
<evidence type="ECO:0000313" key="2">
    <source>
        <dbReference type="EMBL" id="KPA76270.1"/>
    </source>
</evidence>
<feature type="region of interest" description="Disordered" evidence="1">
    <location>
        <begin position="431"/>
        <end position="457"/>
    </location>
</feature>
<dbReference type="GO" id="GO:0005886">
    <property type="term" value="C:plasma membrane"/>
    <property type="evidence" value="ECO:0007669"/>
    <property type="project" value="TreeGrafter"/>
</dbReference>
<dbReference type="VEuPathDB" id="TriTrypDB:LpyrH10_21_1420"/>
<dbReference type="Pfam" id="PF10188">
    <property type="entry name" value="Oscp1"/>
    <property type="match status" value="1"/>
</dbReference>
<feature type="region of interest" description="Disordered" evidence="1">
    <location>
        <begin position="360"/>
        <end position="390"/>
    </location>
</feature>
<evidence type="ECO:0008006" key="4">
    <source>
        <dbReference type="Google" id="ProtNLM"/>
    </source>
</evidence>
<organism evidence="2 3">
    <name type="scientific">Leptomonas pyrrhocoris</name>
    <name type="common">Firebug parasite</name>
    <dbReference type="NCBI Taxonomy" id="157538"/>
    <lineage>
        <taxon>Eukaryota</taxon>
        <taxon>Discoba</taxon>
        <taxon>Euglenozoa</taxon>
        <taxon>Kinetoplastea</taxon>
        <taxon>Metakinetoplastina</taxon>
        <taxon>Trypanosomatida</taxon>
        <taxon>Trypanosomatidae</taxon>
        <taxon>Leishmaniinae</taxon>
        <taxon>Leptomonas</taxon>
    </lineage>
</organism>
<dbReference type="RefSeq" id="XP_015654709.1">
    <property type="nucleotide sequence ID" value="XM_015806838.1"/>
</dbReference>
<feature type="region of interest" description="Disordered" evidence="1">
    <location>
        <begin position="264"/>
        <end position="302"/>
    </location>
</feature>
<reference evidence="2 3" key="1">
    <citation type="submission" date="2015-07" db="EMBL/GenBank/DDBJ databases">
        <title>High-quality genome of monoxenous trypanosomatid Leptomonas pyrrhocoris.</title>
        <authorList>
            <person name="Flegontov P."/>
            <person name="Butenko A."/>
            <person name="Firsov S."/>
            <person name="Vlcek C."/>
            <person name="Logacheva M.D."/>
            <person name="Field M."/>
            <person name="Filatov D."/>
            <person name="Flegontova O."/>
            <person name="Gerasimov E."/>
            <person name="Jackson A.P."/>
            <person name="Kelly S."/>
            <person name="Opperdoes F."/>
            <person name="O'Reilly A."/>
            <person name="Votypka J."/>
            <person name="Yurchenko V."/>
            <person name="Lukes J."/>
        </authorList>
    </citation>
    <scope>NUCLEOTIDE SEQUENCE [LARGE SCALE GENOMIC DNA]</scope>
    <source>
        <strain evidence="2">H10</strain>
    </source>
</reference>
<dbReference type="GeneID" id="26908291"/>
<dbReference type="OrthoDB" id="2157380at2759"/>
<keyword evidence="3" id="KW-1185">Reference proteome</keyword>
<comment type="caution">
    <text evidence="2">The sequence shown here is derived from an EMBL/GenBank/DDBJ whole genome shotgun (WGS) entry which is preliminary data.</text>
</comment>
<protein>
    <recommendedName>
        <fullName evidence="4">Organic solute transport protein 1</fullName>
    </recommendedName>
</protein>
<dbReference type="OMA" id="LVYMTVK"/>
<proteinExistence type="predicted"/>
<dbReference type="AlphaFoldDB" id="A0A0M9FUC9"/>
<accession>A0A0M9FUC9</accession>
<feature type="compositionally biased region" description="Low complexity" evidence="1">
    <location>
        <begin position="361"/>
        <end position="390"/>
    </location>
</feature>
<evidence type="ECO:0000256" key="1">
    <source>
        <dbReference type="SAM" id="MobiDB-lite"/>
    </source>
</evidence>
<dbReference type="PANTHER" id="PTHR21439">
    <property type="entry name" value="OXIDORED-NITRO DOMAIN-CONTAINING PROTEIN"/>
    <property type="match status" value="1"/>
</dbReference>
<feature type="compositionally biased region" description="Low complexity" evidence="1">
    <location>
        <begin position="432"/>
        <end position="441"/>
    </location>
</feature>
<name>A0A0M9FUC9_LEPPY</name>
<dbReference type="InterPro" id="IPR019332">
    <property type="entry name" value="OSCP1"/>
</dbReference>
<dbReference type="Proteomes" id="UP000037923">
    <property type="component" value="Unassembled WGS sequence"/>
</dbReference>
<dbReference type="PANTHER" id="PTHR21439:SF0">
    <property type="entry name" value="PROTEIN OSCP1"/>
    <property type="match status" value="1"/>
</dbReference>
<dbReference type="EMBL" id="LGTL01000021">
    <property type="protein sequence ID" value="KPA76270.1"/>
    <property type="molecule type" value="Genomic_DNA"/>
</dbReference>
<gene>
    <name evidence="2" type="ORF">ABB37_08006</name>
</gene>